<dbReference type="FunFam" id="1.25.40.10:FF:000158">
    <property type="entry name" value="pentatricopeptide repeat-containing protein At2g33680"/>
    <property type="match status" value="1"/>
</dbReference>
<feature type="repeat" description="PPR" evidence="2">
    <location>
        <begin position="22"/>
        <end position="56"/>
    </location>
</feature>
<dbReference type="InParanoid" id="A0A6I9QGN7"/>
<sequence length="329" mass="36496">MYAKSGSIEDAHQVFENLSAKDRIAWTAMIDGYAQHGQGRKALDLFNQMIAADIDPNGIALVSILNAFSHSGLVREGLCLFRLMSSAYGIKPVVNHYACVVDLLGRAGRLEEAFKFIITMPIEPNPTIWRSLLGACRNHKNLKLGICAAERLLDLEPEDDATYVLLANMYACAACWNKSFEARHAMKERGLRKAPGLSWLEVGKSFHVFGSSDSSHPQKEQIYNVLGSLMCEIKKAGYVPQTELALHAVGEEEKEKLLHDHSEKLAVALGLISTPAGSCIRIFKNLRICGDCHNAIKFISLLNGRKVVVRDVSRFHHFYDGACSCGDYW</sequence>
<protein>
    <submittedName>
        <fullName evidence="5">Pentatricopeptide repeat-containing protein At3g49170, chloroplastic-like</fullName>
    </submittedName>
</protein>
<dbReference type="GO" id="GO:0008270">
    <property type="term" value="F:zinc ion binding"/>
    <property type="evidence" value="ECO:0007669"/>
    <property type="project" value="InterPro"/>
</dbReference>
<keyword evidence="4" id="KW-1185">Reference proteome</keyword>
<dbReference type="InterPro" id="IPR046848">
    <property type="entry name" value="E_motif"/>
</dbReference>
<dbReference type="PROSITE" id="PS51375">
    <property type="entry name" value="PPR"/>
    <property type="match status" value="1"/>
</dbReference>
<evidence type="ECO:0000256" key="2">
    <source>
        <dbReference type="PROSITE-ProRule" id="PRU00708"/>
    </source>
</evidence>
<accession>A0A6I9QGN7</accession>
<evidence type="ECO:0000259" key="3">
    <source>
        <dbReference type="Pfam" id="PF14432"/>
    </source>
</evidence>
<dbReference type="GO" id="GO:0009451">
    <property type="term" value="P:RNA modification"/>
    <property type="evidence" value="ECO:0007669"/>
    <property type="project" value="InterPro"/>
</dbReference>
<dbReference type="InterPro" id="IPR011990">
    <property type="entry name" value="TPR-like_helical_dom_sf"/>
</dbReference>
<dbReference type="InterPro" id="IPR032867">
    <property type="entry name" value="DYW_dom"/>
</dbReference>
<evidence type="ECO:0000313" key="4">
    <source>
        <dbReference type="Proteomes" id="UP000504607"/>
    </source>
</evidence>
<dbReference type="InterPro" id="IPR002885">
    <property type="entry name" value="PPR_rpt"/>
</dbReference>
<dbReference type="Pfam" id="PF01535">
    <property type="entry name" value="PPR"/>
    <property type="match status" value="1"/>
</dbReference>
<dbReference type="NCBIfam" id="TIGR00756">
    <property type="entry name" value="PPR"/>
    <property type="match status" value="1"/>
</dbReference>
<dbReference type="PANTHER" id="PTHR47926">
    <property type="entry name" value="PENTATRICOPEPTIDE REPEAT-CONTAINING PROTEIN"/>
    <property type="match status" value="1"/>
</dbReference>
<proteinExistence type="predicted"/>
<evidence type="ECO:0000313" key="5">
    <source>
        <dbReference type="RefSeq" id="XP_010908918.1"/>
    </source>
</evidence>
<dbReference type="PANTHER" id="PTHR47926:SF347">
    <property type="entry name" value="PENTATRICOPEPTIDE REPEAT-CONTAINING PROTEIN"/>
    <property type="match status" value="1"/>
</dbReference>
<reference evidence="5" key="1">
    <citation type="submission" date="2025-08" db="UniProtKB">
        <authorList>
            <consortium name="RefSeq"/>
        </authorList>
    </citation>
    <scope>IDENTIFICATION</scope>
</reference>
<name>A0A6I9QGN7_ELAGV</name>
<gene>
    <name evidence="5" type="primary">LOC105035167</name>
</gene>
<dbReference type="GO" id="GO:0003723">
    <property type="term" value="F:RNA binding"/>
    <property type="evidence" value="ECO:0007669"/>
    <property type="project" value="InterPro"/>
</dbReference>
<dbReference type="OrthoDB" id="185373at2759"/>
<feature type="domain" description="DYW" evidence="3">
    <location>
        <begin position="237"/>
        <end position="329"/>
    </location>
</feature>
<organism evidence="4 5">
    <name type="scientific">Elaeis guineensis var. tenera</name>
    <name type="common">Oil palm</name>
    <dbReference type="NCBI Taxonomy" id="51953"/>
    <lineage>
        <taxon>Eukaryota</taxon>
        <taxon>Viridiplantae</taxon>
        <taxon>Streptophyta</taxon>
        <taxon>Embryophyta</taxon>
        <taxon>Tracheophyta</taxon>
        <taxon>Spermatophyta</taxon>
        <taxon>Magnoliopsida</taxon>
        <taxon>Liliopsida</taxon>
        <taxon>Arecaceae</taxon>
        <taxon>Arecoideae</taxon>
        <taxon>Cocoseae</taxon>
        <taxon>Elaeidinae</taxon>
        <taxon>Elaeis</taxon>
    </lineage>
</organism>
<dbReference type="GO" id="GO:0099402">
    <property type="term" value="P:plant organ development"/>
    <property type="evidence" value="ECO:0007669"/>
    <property type="project" value="UniProtKB-ARBA"/>
</dbReference>
<evidence type="ECO:0000256" key="1">
    <source>
        <dbReference type="ARBA" id="ARBA00022737"/>
    </source>
</evidence>
<dbReference type="Gene3D" id="1.25.40.10">
    <property type="entry name" value="Tetratricopeptide repeat domain"/>
    <property type="match status" value="1"/>
</dbReference>
<dbReference type="AlphaFoldDB" id="A0A6I9QGN7"/>
<dbReference type="Proteomes" id="UP000504607">
    <property type="component" value="Unplaced"/>
</dbReference>
<dbReference type="RefSeq" id="XP_010908918.1">
    <property type="nucleotide sequence ID" value="XM_010910616.1"/>
</dbReference>
<dbReference type="InterPro" id="IPR046960">
    <property type="entry name" value="PPR_At4g14850-like_plant"/>
</dbReference>
<dbReference type="Pfam" id="PF14432">
    <property type="entry name" value="DYW_deaminase"/>
    <property type="match status" value="1"/>
</dbReference>
<dbReference type="Pfam" id="PF13041">
    <property type="entry name" value="PPR_2"/>
    <property type="match status" value="1"/>
</dbReference>
<dbReference type="Pfam" id="PF20431">
    <property type="entry name" value="E_motif"/>
    <property type="match status" value="1"/>
</dbReference>
<keyword evidence="1" id="KW-0677">Repeat</keyword>